<keyword evidence="9" id="KW-1185">Reference proteome</keyword>
<organism evidence="8 9">
    <name type="scientific">Vitrella brassicaformis (strain CCMP3155)</name>
    <dbReference type="NCBI Taxonomy" id="1169540"/>
    <lineage>
        <taxon>Eukaryota</taxon>
        <taxon>Sar</taxon>
        <taxon>Alveolata</taxon>
        <taxon>Colpodellida</taxon>
        <taxon>Vitrellaceae</taxon>
        <taxon>Vitrella</taxon>
    </lineage>
</organism>
<feature type="domain" description="PPM-type phosphatase" evidence="7">
    <location>
        <begin position="118"/>
        <end position="393"/>
    </location>
</feature>
<evidence type="ECO:0000256" key="3">
    <source>
        <dbReference type="ARBA" id="ARBA00022801"/>
    </source>
</evidence>
<evidence type="ECO:0000313" key="9">
    <source>
        <dbReference type="Proteomes" id="UP000041254"/>
    </source>
</evidence>
<dbReference type="GO" id="GO:0046872">
    <property type="term" value="F:metal ion binding"/>
    <property type="evidence" value="ECO:0007669"/>
    <property type="project" value="UniProtKB-KW"/>
</dbReference>
<dbReference type="STRING" id="1169540.A0A0G4GPB6"/>
<evidence type="ECO:0000256" key="5">
    <source>
        <dbReference type="RuleBase" id="RU003465"/>
    </source>
</evidence>
<comment type="similarity">
    <text evidence="5">Belongs to the PP2C family.</text>
</comment>
<sequence>MGGCSSKNAPHAQDAPGHPEAKIQAGRRRLSVSQASPVPQKDGTVIGGKPGGGEADEVRGTIGRAGLTDEDDLATMLPKANRRCSVFGAPAQEMQRGYDNKRMEVQGEMNAKTLVEMGVGYACKKGLKPESPNQDDFFILTVEDWSLFGVFDGHGPSGHDVSNFVHKNLPKLIVSDPNFETEPLTAIKQAFRKVHDMLQVAANSNDGFDCALSGTTATVVLHRKNKLFVGHVGDSRAVLAAKAQGGKRLTAMNLTQDHKPTREDEKKRIQQHGGEVRRLDGDIPHRVFVKGKMYPGLAMSRAIGDVVGSSVGVVPDPDVKELTLEEGRDQFFLLCSDGVWEFISSQEAVDIISKQGRKQVQEATEHLTYEAWRRWVAEEENVVDDITAIVRWITPPA</sequence>
<evidence type="ECO:0000256" key="2">
    <source>
        <dbReference type="ARBA" id="ARBA00022723"/>
    </source>
</evidence>
<dbReference type="InterPro" id="IPR036457">
    <property type="entry name" value="PPM-type-like_dom_sf"/>
</dbReference>
<feature type="region of interest" description="Disordered" evidence="6">
    <location>
        <begin position="1"/>
        <end position="59"/>
    </location>
</feature>
<dbReference type="EMBL" id="CDMY01000741">
    <property type="protein sequence ID" value="CEM32017.1"/>
    <property type="molecule type" value="Genomic_DNA"/>
</dbReference>
<protein>
    <recommendedName>
        <fullName evidence="7">PPM-type phosphatase domain-containing protein</fullName>
    </recommendedName>
</protein>
<dbReference type="InterPro" id="IPR000222">
    <property type="entry name" value="PP2C_BS"/>
</dbReference>
<keyword evidence="3 5" id="KW-0378">Hydrolase</keyword>
<dbReference type="InterPro" id="IPR001932">
    <property type="entry name" value="PPM-type_phosphatase-like_dom"/>
</dbReference>
<gene>
    <name evidence="8" type="ORF">Vbra_10191</name>
</gene>
<dbReference type="InParanoid" id="A0A0G4GPB6"/>
<evidence type="ECO:0000256" key="6">
    <source>
        <dbReference type="SAM" id="MobiDB-lite"/>
    </source>
</evidence>
<dbReference type="PROSITE" id="PS51746">
    <property type="entry name" value="PPM_2"/>
    <property type="match status" value="1"/>
</dbReference>
<evidence type="ECO:0000256" key="4">
    <source>
        <dbReference type="ARBA" id="ARBA00022912"/>
    </source>
</evidence>
<name>A0A0G4GPB6_VITBC</name>
<dbReference type="PANTHER" id="PTHR47992">
    <property type="entry name" value="PROTEIN PHOSPHATASE"/>
    <property type="match status" value="1"/>
</dbReference>
<accession>A0A0G4GPB6</accession>
<evidence type="ECO:0000313" key="8">
    <source>
        <dbReference type="EMBL" id="CEM32017.1"/>
    </source>
</evidence>
<dbReference type="PROSITE" id="PS01032">
    <property type="entry name" value="PPM_1"/>
    <property type="match status" value="1"/>
</dbReference>
<dbReference type="OrthoDB" id="10264738at2759"/>
<dbReference type="Proteomes" id="UP000041254">
    <property type="component" value="Unassembled WGS sequence"/>
</dbReference>
<proteinExistence type="inferred from homology"/>
<dbReference type="OMA" id="VMCERAS"/>
<dbReference type="GO" id="GO:0004722">
    <property type="term" value="F:protein serine/threonine phosphatase activity"/>
    <property type="evidence" value="ECO:0007669"/>
    <property type="project" value="InterPro"/>
</dbReference>
<dbReference type="PhylomeDB" id="A0A0G4GPB6"/>
<dbReference type="CDD" id="cd00143">
    <property type="entry name" value="PP2Cc"/>
    <property type="match status" value="1"/>
</dbReference>
<dbReference type="InterPro" id="IPR015655">
    <property type="entry name" value="PP2C"/>
</dbReference>
<keyword evidence="4 5" id="KW-0904">Protein phosphatase</keyword>
<reference evidence="8 9" key="1">
    <citation type="submission" date="2014-11" db="EMBL/GenBank/DDBJ databases">
        <authorList>
            <person name="Zhu J."/>
            <person name="Qi W."/>
            <person name="Song R."/>
        </authorList>
    </citation>
    <scope>NUCLEOTIDE SEQUENCE [LARGE SCALE GENOMIC DNA]</scope>
</reference>
<evidence type="ECO:0000256" key="1">
    <source>
        <dbReference type="ARBA" id="ARBA00004170"/>
    </source>
</evidence>
<dbReference type="GO" id="GO:0016020">
    <property type="term" value="C:membrane"/>
    <property type="evidence" value="ECO:0007669"/>
    <property type="project" value="UniProtKB-SubCell"/>
</dbReference>
<evidence type="ECO:0000259" key="7">
    <source>
        <dbReference type="PROSITE" id="PS51746"/>
    </source>
</evidence>
<dbReference type="SUPFAM" id="SSF81606">
    <property type="entry name" value="PP2C-like"/>
    <property type="match status" value="1"/>
</dbReference>
<keyword evidence="2" id="KW-0479">Metal-binding</keyword>
<dbReference type="VEuPathDB" id="CryptoDB:Vbra_10191"/>
<dbReference type="Gene3D" id="3.60.40.10">
    <property type="entry name" value="PPM-type phosphatase domain"/>
    <property type="match status" value="1"/>
</dbReference>
<comment type="subcellular location">
    <subcellularLocation>
        <location evidence="1">Membrane</location>
        <topology evidence="1">Peripheral membrane protein</topology>
    </subcellularLocation>
</comment>
<dbReference type="AlphaFoldDB" id="A0A0G4GPB6"/>
<dbReference type="SMART" id="SM00332">
    <property type="entry name" value="PP2Cc"/>
    <property type="match status" value="1"/>
</dbReference>
<dbReference type="Pfam" id="PF00481">
    <property type="entry name" value="PP2C"/>
    <property type="match status" value="1"/>
</dbReference>